<feature type="domain" description="G-protein coupled receptors family 2 profile 1" evidence="12">
    <location>
        <begin position="114"/>
        <end position="205"/>
    </location>
</feature>
<evidence type="ECO:0000256" key="1">
    <source>
        <dbReference type="ARBA" id="ARBA00004651"/>
    </source>
</evidence>
<evidence type="ECO:0000313" key="14">
    <source>
        <dbReference type="EMBL" id="KAG8176549.1"/>
    </source>
</evidence>
<dbReference type="GO" id="GO:0007166">
    <property type="term" value="P:cell surface receptor signaling pathway"/>
    <property type="evidence" value="ECO:0007669"/>
    <property type="project" value="InterPro"/>
</dbReference>
<keyword evidence="6" id="KW-0297">G-protein coupled receptor</keyword>
<evidence type="ECO:0000256" key="5">
    <source>
        <dbReference type="ARBA" id="ARBA00022989"/>
    </source>
</evidence>
<dbReference type="InterPro" id="IPR017981">
    <property type="entry name" value="GPCR_2-like_7TM"/>
</dbReference>
<dbReference type="GO" id="GO:0007188">
    <property type="term" value="P:adenylate cyclase-modulating G protein-coupled receptor signaling pathway"/>
    <property type="evidence" value="ECO:0007669"/>
    <property type="project" value="TreeGrafter"/>
</dbReference>
<keyword evidence="9" id="KW-0807">Transducer</keyword>
<dbReference type="InterPro" id="IPR000832">
    <property type="entry name" value="GPCR_2_secretin-like"/>
</dbReference>
<dbReference type="PROSITE" id="PS50227">
    <property type="entry name" value="G_PROTEIN_RECEP_F2_3"/>
    <property type="match status" value="1"/>
</dbReference>
<dbReference type="PANTHER" id="PTHR45620:SF42">
    <property type="entry name" value="G-PROTEIN COUPLED RECEPTOR SEB-2"/>
    <property type="match status" value="1"/>
</dbReference>
<keyword evidence="8" id="KW-0675">Receptor</keyword>
<evidence type="ECO:0000256" key="2">
    <source>
        <dbReference type="ARBA" id="ARBA00005314"/>
    </source>
</evidence>
<keyword evidence="7 10" id="KW-0472">Membrane</keyword>
<evidence type="ECO:0000256" key="6">
    <source>
        <dbReference type="ARBA" id="ARBA00023040"/>
    </source>
</evidence>
<feature type="transmembrane region" description="Helical" evidence="10">
    <location>
        <begin position="247"/>
        <end position="269"/>
    </location>
</feature>
<dbReference type="GO" id="GO:0005886">
    <property type="term" value="C:plasma membrane"/>
    <property type="evidence" value="ECO:0007669"/>
    <property type="project" value="UniProtKB-SubCell"/>
</dbReference>
<dbReference type="InterPro" id="IPR036445">
    <property type="entry name" value="GPCR_2_extracell_dom_sf"/>
</dbReference>
<reference evidence="14 15" key="1">
    <citation type="journal article" date="2022" name="Nat. Ecol. Evol.">
        <title>A masculinizing supergene underlies an exaggerated male reproductive morph in a spider.</title>
        <authorList>
            <person name="Hendrickx F."/>
            <person name="De Corte Z."/>
            <person name="Sonet G."/>
            <person name="Van Belleghem S.M."/>
            <person name="Kostlbacher S."/>
            <person name="Vangestel C."/>
        </authorList>
    </citation>
    <scope>NUCLEOTIDE SEQUENCE [LARGE SCALE GENOMIC DNA]</scope>
    <source>
        <strain evidence="14">W744_W776</strain>
    </source>
</reference>
<dbReference type="Pfam" id="PF00002">
    <property type="entry name" value="7tm_2"/>
    <property type="match status" value="1"/>
</dbReference>
<comment type="similarity">
    <text evidence="2">Belongs to the G-protein coupled receptor 2 family.</text>
</comment>
<dbReference type="PRINTS" id="PR00249">
    <property type="entry name" value="GPCRSECRETIN"/>
</dbReference>
<organism evidence="14 15">
    <name type="scientific">Oedothorax gibbosus</name>
    <dbReference type="NCBI Taxonomy" id="931172"/>
    <lineage>
        <taxon>Eukaryota</taxon>
        <taxon>Metazoa</taxon>
        <taxon>Ecdysozoa</taxon>
        <taxon>Arthropoda</taxon>
        <taxon>Chelicerata</taxon>
        <taxon>Arachnida</taxon>
        <taxon>Araneae</taxon>
        <taxon>Araneomorphae</taxon>
        <taxon>Entelegynae</taxon>
        <taxon>Araneoidea</taxon>
        <taxon>Linyphiidae</taxon>
        <taxon>Erigoninae</taxon>
        <taxon>Oedothorax</taxon>
    </lineage>
</organism>
<protein>
    <recommendedName>
        <fullName evidence="16">Calcitonin receptor</fullName>
    </recommendedName>
</protein>
<evidence type="ECO:0000256" key="11">
    <source>
        <dbReference type="SAM" id="SignalP"/>
    </source>
</evidence>
<dbReference type="Pfam" id="PF02793">
    <property type="entry name" value="HRM"/>
    <property type="match status" value="1"/>
</dbReference>
<dbReference type="GO" id="GO:0008528">
    <property type="term" value="F:G protein-coupled peptide receptor activity"/>
    <property type="evidence" value="ECO:0007669"/>
    <property type="project" value="TreeGrafter"/>
</dbReference>
<dbReference type="EMBL" id="JAFNEN010000866">
    <property type="protein sequence ID" value="KAG8176549.1"/>
    <property type="molecule type" value="Genomic_DNA"/>
</dbReference>
<evidence type="ECO:0000256" key="9">
    <source>
        <dbReference type="ARBA" id="ARBA00023224"/>
    </source>
</evidence>
<keyword evidence="4 10" id="KW-0812">Transmembrane</keyword>
<dbReference type="PANTHER" id="PTHR45620">
    <property type="entry name" value="PDF RECEPTOR-LIKE PROTEIN-RELATED"/>
    <property type="match status" value="1"/>
</dbReference>
<sequence>MIAGFLLLALTLQVRGILDGEYLFCRTERGYHLSLEEYRQDTCARCYHYLPPFAFHDPESRLKYDESTGLLVEPLSNTSFEADPENATHPAYGTFQSDLFARKWIACCRAALDCCKDMLTHHYDDFRGNNGSALQCPRTWDGWQCWPDTPAGETAEGLCREHVYFMSDPPPCPKYASKQCLENGTWYVNEWNSEWTNYSSCSRIQGMRRLQYFHIITYAVSMLFLIPSLFIFVVYKQLQVYRITMHKNLFTALLLNALMSILFKCFVILEQLDSSEHDTVLEENGIGCKVLCVITKYTRMTTYMWMFCEGFYLHKLIAASFAEQKSLRMFYIIGWVFPVFPVATFALLRWYFADEE</sequence>
<feature type="transmembrane region" description="Helical" evidence="10">
    <location>
        <begin position="329"/>
        <end position="352"/>
    </location>
</feature>
<evidence type="ECO:0000256" key="8">
    <source>
        <dbReference type="ARBA" id="ARBA00023170"/>
    </source>
</evidence>
<dbReference type="InterPro" id="IPR001879">
    <property type="entry name" value="GPCR_2_extracellular_dom"/>
</dbReference>
<feature type="signal peptide" evidence="11">
    <location>
        <begin position="1"/>
        <end position="16"/>
    </location>
</feature>
<keyword evidence="3" id="KW-1003">Cell membrane</keyword>
<keyword evidence="5 10" id="KW-1133">Transmembrane helix</keyword>
<feature type="domain" description="G-protein coupled receptors family 2 profile 2" evidence="13">
    <location>
        <begin position="210"/>
        <end position="356"/>
    </location>
</feature>
<dbReference type="InterPro" id="IPR050332">
    <property type="entry name" value="GPCR_2"/>
</dbReference>
<dbReference type="Gene3D" id="1.20.1070.10">
    <property type="entry name" value="Rhodopsin 7-helix transmembrane proteins"/>
    <property type="match status" value="1"/>
</dbReference>
<dbReference type="PROSITE" id="PS50261">
    <property type="entry name" value="G_PROTEIN_RECEP_F2_4"/>
    <property type="match status" value="1"/>
</dbReference>
<evidence type="ECO:0000256" key="10">
    <source>
        <dbReference type="SAM" id="Phobius"/>
    </source>
</evidence>
<evidence type="ECO:0008006" key="16">
    <source>
        <dbReference type="Google" id="ProtNLM"/>
    </source>
</evidence>
<dbReference type="SUPFAM" id="SSF111418">
    <property type="entry name" value="Hormone receptor domain"/>
    <property type="match status" value="1"/>
</dbReference>
<evidence type="ECO:0000256" key="3">
    <source>
        <dbReference type="ARBA" id="ARBA00022475"/>
    </source>
</evidence>
<proteinExistence type="inferred from homology"/>
<dbReference type="Gene3D" id="4.10.1240.10">
    <property type="entry name" value="GPCR, family 2, extracellular hormone receptor domain"/>
    <property type="match status" value="1"/>
</dbReference>
<dbReference type="AlphaFoldDB" id="A0AAV6TXH9"/>
<keyword evidence="15" id="KW-1185">Reference proteome</keyword>
<gene>
    <name evidence="14" type="ORF">JTE90_010764</name>
</gene>
<feature type="transmembrane region" description="Helical" evidence="10">
    <location>
        <begin position="212"/>
        <end position="235"/>
    </location>
</feature>
<evidence type="ECO:0000256" key="4">
    <source>
        <dbReference type="ARBA" id="ARBA00022692"/>
    </source>
</evidence>
<comment type="caution">
    <text evidence="14">The sequence shown here is derived from an EMBL/GenBank/DDBJ whole genome shotgun (WGS) entry which is preliminary data.</text>
</comment>
<dbReference type="SMART" id="SM00008">
    <property type="entry name" value="HormR"/>
    <property type="match status" value="1"/>
</dbReference>
<evidence type="ECO:0000256" key="7">
    <source>
        <dbReference type="ARBA" id="ARBA00023136"/>
    </source>
</evidence>
<evidence type="ECO:0000259" key="12">
    <source>
        <dbReference type="PROSITE" id="PS50227"/>
    </source>
</evidence>
<evidence type="ECO:0000313" key="15">
    <source>
        <dbReference type="Proteomes" id="UP000827092"/>
    </source>
</evidence>
<evidence type="ECO:0000259" key="13">
    <source>
        <dbReference type="PROSITE" id="PS50261"/>
    </source>
</evidence>
<feature type="chain" id="PRO_5043608159" description="Calcitonin receptor" evidence="11">
    <location>
        <begin position="17"/>
        <end position="356"/>
    </location>
</feature>
<dbReference type="Proteomes" id="UP000827092">
    <property type="component" value="Unassembled WGS sequence"/>
</dbReference>
<accession>A0AAV6TXH9</accession>
<keyword evidence="11" id="KW-0732">Signal</keyword>
<name>A0AAV6TXH9_9ARAC</name>
<comment type="subcellular location">
    <subcellularLocation>
        <location evidence="1">Cell membrane</location>
        <topology evidence="1">Multi-pass membrane protein</topology>
    </subcellularLocation>
</comment>